<gene>
    <name evidence="4" type="ORF">GCM10009807_02350</name>
</gene>
<sequence length="259" mass="26241">MRKAGFVGTRWLGVGLAALLAVFTIGLALTGRLALYINPDSAWFAVGMAVLVLVGAALSFALPLGAEADHGHDHGDHPESDTHTHEHAHPAHPVAFAATVAGGVAASGVVVLTLLLPPASLSAELAMSRDVGAPPLFAGADAVTLASTGDTASFGVGEWATVFATATNPDAFDGDTVTLTGFVTPAEGGSGFDLTRLVITHCVIDAQPASVPVTASTADFDTGQWVTITGTIRSTTAGGLEVDATAVDPIDEPSDPYEY</sequence>
<feature type="transmembrane region" description="Helical" evidence="1">
    <location>
        <begin position="42"/>
        <end position="62"/>
    </location>
</feature>
<feature type="domain" description="DUF1980" evidence="2">
    <location>
        <begin position="19"/>
        <end position="129"/>
    </location>
</feature>
<evidence type="ECO:0000259" key="3">
    <source>
        <dbReference type="Pfam" id="PF21537"/>
    </source>
</evidence>
<evidence type="ECO:0000259" key="2">
    <source>
        <dbReference type="Pfam" id="PF09323"/>
    </source>
</evidence>
<dbReference type="NCBIfam" id="TIGR03943">
    <property type="entry name" value="TIGR03943 family putative permease subunit"/>
    <property type="match status" value="1"/>
</dbReference>
<dbReference type="InterPro" id="IPR052955">
    <property type="entry name" value="UPF0703_membrane_permease"/>
</dbReference>
<evidence type="ECO:0000256" key="1">
    <source>
        <dbReference type="SAM" id="Phobius"/>
    </source>
</evidence>
<evidence type="ECO:0000313" key="4">
    <source>
        <dbReference type="EMBL" id="GAA1662032.1"/>
    </source>
</evidence>
<keyword evidence="5" id="KW-1185">Reference proteome</keyword>
<protein>
    <submittedName>
        <fullName evidence="4">TIGR03943 family protein</fullName>
    </submittedName>
</protein>
<feature type="domain" description="DUF1980" evidence="3">
    <location>
        <begin position="166"/>
        <end position="259"/>
    </location>
</feature>
<keyword evidence="1" id="KW-1133">Transmembrane helix</keyword>
<evidence type="ECO:0000313" key="5">
    <source>
        <dbReference type="Proteomes" id="UP001500596"/>
    </source>
</evidence>
<dbReference type="Pfam" id="PF21537">
    <property type="entry name" value="DUF1980_C"/>
    <property type="match status" value="1"/>
</dbReference>
<proteinExistence type="predicted"/>
<dbReference type="InterPro" id="IPR015402">
    <property type="entry name" value="DUF1980"/>
</dbReference>
<dbReference type="PANTHER" id="PTHR40047:SF1">
    <property type="entry name" value="UPF0703 PROTEIN YCGQ"/>
    <property type="match status" value="1"/>
</dbReference>
<dbReference type="EMBL" id="BAAAPK010000001">
    <property type="protein sequence ID" value="GAA1662032.1"/>
    <property type="molecule type" value="Genomic_DNA"/>
</dbReference>
<reference evidence="5" key="1">
    <citation type="journal article" date="2019" name="Int. J. Syst. Evol. Microbiol.">
        <title>The Global Catalogue of Microorganisms (GCM) 10K type strain sequencing project: providing services to taxonomists for standard genome sequencing and annotation.</title>
        <authorList>
            <consortium name="The Broad Institute Genomics Platform"/>
            <consortium name="The Broad Institute Genome Sequencing Center for Infectious Disease"/>
            <person name="Wu L."/>
            <person name="Ma J."/>
        </authorList>
    </citation>
    <scope>NUCLEOTIDE SEQUENCE [LARGE SCALE GENOMIC DNA]</scope>
    <source>
        <strain evidence="5">JCM 15575</strain>
    </source>
</reference>
<dbReference type="InterPro" id="IPR048447">
    <property type="entry name" value="DUF1980_C"/>
</dbReference>
<dbReference type="InterPro" id="IPR048493">
    <property type="entry name" value="DUF1980_N"/>
</dbReference>
<dbReference type="PANTHER" id="PTHR40047">
    <property type="entry name" value="UPF0703 PROTEIN YCGQ"/>
    <property type="match status" value="1"/>
</dbReference>
<organism evidence="4 5">
    <name type="scientific">Microbacterium lacus</name>
    <dbReference type="NCBI Taxonomy" id="415217"/>
    <lineage>
        <taxon>Bacteria</taxon>
        <taxon>Bacillati</taxon>
        <taxon>Actinomycetota</taxon>
        <taxon>Actinomycetes</taxon>
        <taxon>Micrococcales</taxon>
        <taxon>Microbacteriaceae</taxon>
        <taxon>Microbacterium</taxon>
    </lineage>
</organism>
<comment type="caution">
    <text evidence="4">The sequence shown here is derived from an EMBL/GenBank/DDBJ whole genome shotgun (WGS) entry which is preliminary data.</text>
</comment>
<dbReference type="Proteomes" id="UP001500596">
    <property type="component" value="Unassembled WGS sequence"/>
</dbReference>
<feature type="transmembrane region" description="Helical" evidence="1">
    <location>
        <begin position="94"/>
        <end position="116"/>
    </location>
</feature>
<keyword evidence="1" id="KW-0472">Membrane</keyword>
<dbReference type="Pfam" id="PF09323">
    <property type="entry name" value="DUF1980"/>
    <property type="match status" value="1"/>
</dbReference>
<feature type="transmembrane region" description="Helical" evidence="1">
    <location>
        <begin position="12"/>
        <end position="35"/>
    </location>
</feature>
<name>A0ABP4RUE1_9MICO</name>
<keyword evidence="1" id="KW-0812">Transmembrane</keyword>
<accession>A0ABP4RUE1</accession>